<dbReference type="AlphaFoldDB" id="A0AAD7QGU1"/>
<organism evidence="2 3">
    <name type="scientific">Quillaja saponaria</name>
    <name type="common">Soap bark tree</name>
    <dbReference type="NCBI Taxonomy" id="32244"/>
    <lineage>
        <taxon>Eukaryota</taxon>
        <taxon>Viridiplantae</taxon>
        <taxon>Streptophyta</taxon>
        <taxon>Embryophyta</taxon>
        <taxon>Tracheophyta</taxon>
        <taxon>Spermatophyta</taxon>
        <taxon>Magnoliopsida</taxon>
        <taxon>eudicotyledons</taxon>
        <taxon>Gunneridae</taxon>
        <taxon>Pentapetalae</taxon>
        <taxon>rosids</taxon>
        <taxon>fabids</taxon>
        <taxon>Fabales</taxon>
        <taxon>Quillajaceae</taxon>
        <taxon>Quillaja</taxon>
    </lineage>
</organism>
<dbReference type="InterPro" id="IPR050796">
    <property type="entry name" value="SCF_F-box_component"/>
</dbReference>
<dbReference type="EMBL" id="JARAOO010000001">
    <property type="protein sequence ID" value="KAJ7981236.1"/>
    <property type="molecule type" value="Genomic_DNA"/>
</dbReference>
<dbReference type="InterPro" id="IPR001810">
    <property type="entry name" value="F-box_dom"/>
</dbReference>
<sequence length="395" mass="44708">MEKLPRDIYLDILSRLPITSLVQIKGVCKAWRALAEDTRLPSMFHTRAKRRNPSLILHCDTPIINKLYYVGTGEEPDLYGNKVSEIDARIKSVMPEFEVVGSCNGLLCISDTLFFDPIRICNPFTGDYIELPKTNHQPGQEVAVGFGYHPDTMKYKMVRMAYYHKTHANLQVRGWSEHWDVQILTIGTNAWRSLGECPWKLDPRPSEALLNAALHWVTFRYLYPPGPGLRIISFDLAEEKFKMIAGPSCGSLQTCNFHLVGLSGCLSAAVCLDGGGSDIWVMKVYKVSNSWTKDYVIGAYVPVSLKPHVRPRSRIWYKSRLSRGAVQVLCILKNGEFLMQYENGGFVLYNPQEEEFKELGISGLPKWFATTIHVDSLFSVETVLKMNYQGAKLTS</sequence>
<reference evidence="2 3" key="1">
    <citation type="journal article" date="2023" name="Science">
        <title>Elucidation of the pathway for biosynthesis of saponin adjuvants from the soapbark tree.</title>
        <authorList>
            <person name="Reed J."/>
            <person name="Orme A."/>
            <person name="El-Demerdash A."/>
            <person name="Owen C."/>
            <person name="Martin L.B.B."/>
            <person name="Misra R.C."/>
            <person name="Kikuchi S."/>
            <person name="Rejzek M."/>
            <person name="Martin A.C."/>
            <person name="Harkess A."/>
            <person name="Leebens-Mack J."/>
            <person name="Louveau T."/>
            <person name="Stephenson M.J."/>
            <person name="Osbourn A."/>
        </authorList>
    </citation>
    <scope>NUCLEOTIDE SEQUENCE [LARGE SCALE GENOMIC DNA]</scope>
    <source>
        <strain evidence="2">S10</strain>
    </source>
</reference>
<accession>A0AAD7QGU1</accession>
<keyword evidence="3" id="KW-1185">Reference proteome</keyword>
<dbReference type="InterPro" id="IPR036047">
    <property type="entry name" value="F-box-like_dom_sf"/>
</dbReference>
<dbReference type="PROSITE" id="PS50181">
    <property type="entry name" value="FBOX"/>
    <property type="match status" value="1"/>
</dbReference>
<gene>
    <name evidence="2" type="ORF">O6P43_000523</name>
</gene>
<evidence type="ECO:0000259" key="1">
    <source>
        <dbReference type="PROSITE" id="PS50181"/>
    </source>
</evidence>
<dbReference type="SMART" id="SM00256">
    <property type="entry name" value="FBOX"/>
    <property type="match status" value="1"/>
</dbReference>
<name>A0AAD7QGU1_QUISA</name>
<evidence type="ECO:0000313" key="3">
    <source>
        <dbReference type="Proteomes" id="UP001163823"/>
    </source>
</evidence>
<feature type="domain" description="F-box" evidence="1">
    <location>
        <begin position="1"/>
        <end position="47"/>
    </location>
</feature>
<dbReference type="Pfam" id="PF08268">
    <property type="entry name" value="FBA_3"/>
    <property type="match status" value="1"/>
</dbReference>
<dbReference type="NCBIfam" id="TIGR01640">
    <property type="entry name" value="F_box_assoc_1"/>
    <property type="match status" value="1"/>
</dbReference>
<proteinExistence type="predicted"/>
<dbReference type="KEGG" id="qsa:O6P43_000523"/>
<evidence type="ECO:0000313" key="2">
    <source>
        <dbReference type="EMBL" id="KAJ7981236.1"/>
    </source>
</evidence>
<comment type="caution">
    <text evidence="2">The sequence shown here is derived from an EMBL/GenBank/DDBJ whole genome shotgun (WGS) entry which is preliminary data.</text>
</comment>
<dbReference type="PANTHER" id="PTHR31672">
    <property type="entry name" value="BNACNNG10540D PROTEIN"/>
    <property type="match status" value="1"/>
</dbReference>
<dbReference type="Pfam" id="PF12937">
    <property type="entry name" value="F-box-like"/>
    <property type="match status" value="1"/>
</dbReference>
<dbReference type="Gene3D" id="1.20.1280.50">
    <property type="match status" value="1"/>
</dbReference>
<protein>
    <submittedName>
        <fullName evidence="2">F-box protein</fullName>
    </submittedName>
</protein>
<dbReference type="Proteomes" id="UP001163823">
    <property type="component" value="Chromosome 1"/>
</dbReference>
<dbReference type="InterPro" id="IPR017451">
    <property type="entry name" value="F-box-assoc_interact_dom"/>
</dbReference>
<dbReference type="InterPro" id="IPR013187">
    <property type="entry name" value="F-box-assoc_dom_typ3"/>
</dbReference>
<dbReference type="SUPFAM" id="SSF81383">
    <property type="entry name" value="F-box domain"/>
    <property type="match status" value="1"/>
</dbReference>